<keyword evidence="1" id="KW-0808">Transferase</keyword>
<accession>A0A382TKL8</accession>
<sequence length="144" mass="17000">MEPNFFIIGAPKSGTTNMSYYLMQHPQVFMPENLEPYYFARLDVPQNYKREIISDEKKYLNLFKNAKNCKVVGESSPVYLYCPHSALEIKNRFPNSKIIISLRNPIEIAYSEYFSLKFMGFDQNRSFDELLDSSEEQLTRNEFH</sequence>
<dbReference type="InterPro" id="IPR037359">
    <property type="entry name" value="NST/OST"/>
</dbReference>
<dbReference type="PANTHER" id="PTHR10605">
    <property type="entry name" value="HEPARAN SULFATE SULFOTRANSFERASE"/>
    <property type="match status" value="1"/>
</dbReference>
<evidence type="ECO:0000313" key="2">
    <source>
        <dbReference type="EMBL" id="SVD22037.1"/>
    </source>
</evidence>
<organism evidence="2">
    <name type="scientific">marine metagenome</name>
    <dbReference type="NCBI Taxonomy" id="408172"/>
    <lineage>
        <taxon>unclassified sequences</taxon>
        <taxon>metagenomes</taxon>
        <taxon>ecological metagenomes</taxon>
    </lineage>
</organism>
<evidence type="ECO:0008006" key="3">
    <source>
        <dbReference type="Google" id="ProtNLM"/>
    </source>
</evidence>
<dbReference type="AlphaFoldDB" id="A0A382TKL8"/>
<dbReference type="EMBL" id="UINC01136966">
    <property type="protein sequence ID" value="SVD22037.1"/>
    <property type="molecule type" value="Genomic_DNA"/>
</dbReference>
<protein>
    <recommendedName>
        <fullName evidence="3">Sulfotransferase domain-containing protein</fullName>
    </recommendedName>
</protein>
<dbReference type="Pfam" id="PF13469">
    <property type="entry name" value="Sulfotransfer_3"/>
    <property type="match status" value="1"/>
</dbReference>
<dbReference type="GO" id="GO:0008146">
    <property type="term" value="F:sulfotransferase activity"/>
    <property type="evidence" value="ECO:0007669"/>
    <property type="project" value="InterPro"/>
</dbReference>
<feature type="non-terminal residue" evidence="2">
    <location>
        <position position="144"/>
    </location>
</feature>
<dbReference type="PANTHER" id="PTHR10605:SF56">
    <property type="entry name" value="BIFUNCTIONAL HEPARAN SULFATE N-DEACETYLASE_N-SULFOTRANSFERASE"/>
    <property type="match status" value="1"/>
</dbReference>
<dbReference type="InterPro" id="IPR027417">
    <property type="entry name" value="P-loop_NTPase"/>
</dbReference>
<proteinExistence type="predicted"/>
<name>A0A382TKL8_9ZZZZ</name>
<reference evidence="2" key="1">
    <citation type="submission" date="2018-05" db="EMBL/GenBank/DDBJ databases">
        <authorList>
            <person name="Lanie J.A."/>
            <person name="Ng W.-L."/>
            <person name="Kazmierczak K.M."/>
            <person name="Andrzejewski T.M."/>
            <person name="Davidsen T.M."/>
            <person name="Wayne K.J."/>
            <person name="Tettelin H."/>
            <person name="Glass J.I."/>
            <person name="Rusch D."/>
            <person name="Podicherti R."/>
            <person name="Tsui H.-C.T."/>
            <person name="Winkler M.E."/>
        </authorList>
    </citation>
    <scope>NUCLEOTIDE SEQUENCE</scope>
</reference>
<dbReference type="Gene3D" id="3.40.50.300">
    <property type="entry name" value="P-loop containing nucleotide triphosphate hydrolases"/>
    <property type="match status" value="1"/>
</dbReference>
<gene>
    <name evidence="2" type="ORF">METZ01_LOCUS374891</name>
</gene>
<dbReference type="SUPFAM" id="SSF52540">
    <property type="entry name" value="P-loop containing nucleoside triphosphate hydrolases"/>
    <property type="match status" value="1"/>
</dbReference>
<evidence type="ECO:0000256" key="1">
    <source>
        <dbReference type="ARBA" id="ARBA00022679"/>
    </source>
</evidence>